<dbReference type="PANTHER" id="PTHR45876">
    <property type="entry name" value="FI04035P"/>
    <property type="match status" value="1"/>
</dbReference>
<dbReference type="FunFam" id="1.25.40.530:FF:000007">
    <property type="entry name" value="Rho GTPase-activating protein 39"/>
    <property type="match status" value="1"/>
</dbReference>
<dbReference type="InterPro" id="IPR008936">
    <property type="entry name" value="Rho_GTPase_activation_prot"/>
</dbReference>
<protein>
    <submittedName>
        <fullName evidence="4">Rho GTPase-activating protein 39-like</fullName>
    </submittedName>
</protein>
<dbReference type="GO" id="GO:0005096">
    <property type="term" value="F:GTPase activator activity"/>
    <property type="evidence" value="ECO:0007669"/>
    <property type="project" value="TreeGrafter"/>
</dbReference>
<name>A0A9J7E4D2_SPOLT</name>
<dbReference type="PROSITE" id="PS51016">
    <property type="entry name" value="MYTH4"/>
    <property type="match status" value="1"/>
</dbReference>
<dbReference type="Proteomes" id="UP000301870">
    <property type="component" value="Chromosome 18"/>
</dbReference>
<organism evidence="3 4">
    <name type="scientific">Spodoptera litura</name>
    <name type="common">Asian cotton leafworm</name>
    <dbReference type="NCBI Taxonomy" id="69820"/>
    <lineage>
        <taxon>Eukaryota</taxon>
        <taxon>Metazoa</taxon>
        <taxon>Ecdysozoa</taxon>
        <taxon>Arthropoda</taxon>
        <taxon>Hexapoda</taxon>
        <taxon>Insecta</taxon>
        <taxon>Pterygota</taxon>
        <taxon>Neoptera</taxon>
        <taxon>Endopterygota</taxon>
        <taxon>Lepidoptera</taxon>
        <taxon>Glossata</taxon>
        <taxon>Ditrysia</taxon>
        <taxon>Noctuoidea</taxon>
        <taxon>Noctuidae</taxon>
        <taxon>Amphipyrinae</taxon>
        <taxon>Spodoptera</taxon>
    </lineage>
</organism>
<dbReference type="SMART" id="SM00139">
    <property type="entry name" value="MyTH4"/>
    <property type="match status" value="1"/>
</dbReference>
<dbReference type="Gene3D" id="1.10.555.10">
    <property type="entry name" value="Rho GTPase activation protein"/>
    <property type="match status" value="1"/>
</dbReference>
<dbReference type="InterPro" id="IPR038185">
    <property type="entry name" value="MyTH4_dom_sf"/>
</dbReference>
<dbReference type="Pfam" id="PF00784">
    <property type="entry name" value="MyTH4"/>
    <property type="match status" value="1"/>
</dbReference>
<evidence type="ECO:0000313" key="3">
    <source>
        <dbReference type="Proteomes" id="UP000301870"/>
    </source>
</evidence>
<dbReference type="PROSITE" id="PS50238">
    <property type="entry name" value="RHOGAP"/>
    <property type="match status" value="1"/>
</dbReference>
<dbReference type="OrthoDB" id="437889at2759"/>
<dbReference type="InterPro" id="IPR000857">
    <property type="entry name" value="MyTH4_dom"/>
</dbReference>
<evidence type="ECO:0000313" key="4">
    <source>
        <dbReference type="RefSeq" id="XP_022823906.1"/>
    </source>
</evidence>
<dbReference type="RefSeq" id="XP_022823906.1">
    <property type="nucleotide sequence ID" value="XM_022968138.1"/>
</dbReference>
<dbReference type="KEGG" id="sliu:111354593"/>
<feature type="domain" description="MyTH4" evidence="2">
    <location>
        <begin position="114"/>
        <end position="282"/>
    </location>
</feature>
<reference evidence="4" key="1">
    <citation type="submission" date="2025-08" db="UniProtKB">
        <authorList>
            <consortium name="RefSeq"/>
        </authorList>
    </citation>
    <scope>IDENTIFICATION</scope>
    <source>
        <strain evidence="4">Ishihara</strain>
        <tissue evidence="4">Whole body</tissue>
    </source>
</reference>
<dbReference type="SUPFAM" id="SSF48350">
    <property type="entry name" value="GTPase activation domain, GAP"/>
    <property type="match status" value="1"/>
</dbReference>
<feature type="domain" description="Rho-GAP" evidence="1">
    <location>
        <begin position="293"/>
        <end position="415"/>
    </location>
</feature>
<dbReference type="PANTHER" id="PTHR45876:SF8">
    <property type="entry name" value="FI04035P"/>
    <property type="match status" value="1"/>
</dbReference>
<dbReference type="GO" id="GO:0005856">
    <property type="term" value="C:cytoskeleton"/>
    <property type="evidence" value="ECO:0007669"/>
    <property type="project" value="InterPro"/>
</dbReference>
<sequence length="415" mass="46991">MERERRALSVRSNMLIRSLWVDYTQRAYSALRVQYNNAYRALLGLPRHCSASGMFADARIDDFYAIIRKRVASLMQRVRGSANSLLMTVADRTDGLMLKHWTKTQASVRDLLSWTSSSISAPMVGADWDKAHKKAAIDLFRLVQIYMGDRKARPGMTLNSVAQDILHATFSNEKLRDELYVQLCRQTTENPLRDSLLRGWELLAVCLAFVPPSSAFQPALTNYVNRHRDPAFADAFPEVGKWPIHVQVSHYAGVACKRLERIGFGGKRQPRKPTTDDIDQARIQIFRQSMFGNTLSEVMALQKERFPNRQLPWVQVALSQQVLALNGRETEGIFRVSADVDEVNALKAKIDNWELPDASTLTDAHAPASLLKLWYRELYEPLIPDALYGPCVAAGTDFAACTRALHRLPPINRLH</sequence>
<keyword evidence="3" id="KW-1185">Reference proteome</keyword>
<dbReference type="Pfam" id="PF00620">
    <property type="entry name" value="RhoGAP"/>
    <property type="match status" value="1"/>
</dbReference>
<dbReference type="Gene3D" id="1.25.40.530">
    <property type="entry name" value="MyTH4 domain"/>
    <property type="match status" value="1"/>
</dbReference>
<dbReference type="SMART" id="SM00324">
    <property type="entry name" value="RhoGAP"/>
    <property type="match status" value="1"/>
</dbReference>
<gene>
    <name evidence="4" type="primary">LOC111354593</name>
</gene>
<dbReference type="AlphaFoldDB" id="A0A9J7E4D2"/>
<evidence type="ECO:0000259" key="2">
    <source>
        <dbReference type="PROSITE" id="PS51016"/>
    </source>
</evidence>
<dbReference type="GO" id="GO:0007165">
    <property type="term" value="P:signal transduction"/>
    <property type="evidence" value="ECO:0007669"/>
    <property type="project" value="InterPro"/>
</dbReference>
<accession>A0A9J7E4D2</accession>
<dbReference type="GO" id="GO:0005737">
    <property type="term" value="C:cytoplasm"/>
    <property type="evidence" value="ECO:0007669"/>
    <property type="project" value="TreeGrafter"/>
</dbReference>
<dbReference type="InterPro" id="IPR000198">
    <property type="entry name" value="RhoGAP_dom"/>
</dbReference>
<dbReference type="GeneID" id="111354593"/>
<evidence type="ECO:0000259" key="1">
    <source>
        <dbReference type="PROSITE" id="PS50238"/>
    </source>
</evidence>
<proteinExistence type="predicted"/>